<dbReference type="Proteomes" id="UP000050761">
    <property type="component" value="Unassembled WGS sequence"/>
</dbReference>
<evidence type="ECO:0000313" key="2">
    <source>
        <dbReference type="Proteomes" id="UP000050761"/>
    </source>
</evidence>
<sequence>MSGFKESLAELHAVALRSVTVGSLTMHICSISTAFRKEPAISIVGRTWKSADVDKEVAAMQNANALSIRTCYARLCRNAPIIQTNFFDFRNGMDQQLSVDANSSHDTSPKKSVQLTLSSKHKKVLRLVKDVLQLEVAQLFLAAVVEECLKGHDA</sequence>
<organism evidence="1">
    <name type="scientific">Heligmosomoides polygyrus</name>
    <name type="common">Parasitic roundworm</name>
    <dbReference type="NCBI Taxonomy" id="6339"/>
    <lineage>
        <taxon>Eukaryota</taxon>
        <taxon>Metazoa</taxon>
        <taxon>Ecdysozoa</taxon>
        <taxon>Nematoda</taxon>
        <taxon>Chromadorea</taxon>
        <taxon>Rhabditida</taxon>
        <taxon>Rhabditina</taxon>
        <taxon>Rhabditomorpha</taxon>
        <taxon>Strongyloidea</taxon>
        <taxon>Heligmosomidae</taxon>
        <taxon>Heligmosomoides</taxon>
    </lineage>
</organism>
<keyword evidence="2" id="KW-1185">Reference proteome</keyword>
<dbReference type="EMBL" id="UZAH01029566">
    <property type="protein sequence ID" value="VDP06746.1"/>
    <property type="molecule type" value="Genomic_DNA"/>
</dbReference>
<dbReference type="AlphaFoldDB" id="A0A3P8EHY6"/>
<proteinExistence type="predicted"/>
<dbReference type="OrthoDB" id="5786609at2759"/>
<protein>
    <submittedName>
        <fullName evidence="3">Centromere protein L</fullName>
    </submittedName>
</protein>
<reference evidence="3" key="2">
    <citation type="submission" date="2019-09" db="UniProtKB">
        <authorList>
            <consortium name="WormBaseParasite"/>
        </authorList>
    </citation>
    <scope>IDENTIFICATION</scope>
</reference>
<gene>
    <name evidence="1" type="ORF">HPBE_LOCUS16703</name>
</gene>
<evidence type="ECO:0000313" key="3">
    <source>
        <dbReference type="WBParaSite" id="HPBE_0001670401-mRNA-1"/>
    </source>
</evidence>
<name>A0A3P8EHY6_HELPZ</name>
<reference evidence="1 2" key="1">
    <citation type="submission" date="2018-11" db="EMBL/GenBank/DDBJ databases">
        <authorList>
            <consortium name="Pathogen Informatics"/>
        </authorList>
    </citation>
    <scope>NUCLEOTIDE SEQUENCE [LARGE SCALE GENOMIC DNA]</scope>
</reference>
<evidence type="ECO:0000313" key="1">
    <source>
        <dbReference type="EMBL" id="VDP06746.1"/>
    </source>
</evidence>
<dbReference type="WBParaSite" id="HPBE_0001670401-mRNA-1">
    <property type="protein sequence ID" value="HPBE_0001670401-mRNA-1"/>
    <property type="gene ID" value="HPBE_0001670401"/>
</dbReference>
<accession>A0A3P8EHY6</accession>